<evidence type="ECO:0000313" key="2">
    <source>
        <dbReference type="EMBL" id="MBP2048851.1"/>
    </source>
</evidence>
<dbReference type="InterPro" id="IPR007278">
    <property type="entry name" value="DUF397"/>
</dbReference>
<dbReference type="EMBL" id="JAGGLP010000003">
    <property type="protein sequence ID" value="MBP2048851.1"/>
    <property type="molecule type" value="Genomic_DNA"/>
</dbReference>
<evidence type="ECO:0000313" key="3">
    <source>
        <dbReference type="Proteomes" id="UP001519309"/>
    </source>
</evidence>
<keyword evidence="3" id="KW-1185">Reference proteome</keyword>
<evidence type="ECO:0000259" key="1">
    <source>
        <dbReference type="Pfam" id="PF04149"/>
    </source>
</evidence>
<dbReference type="Pfam" id="PF04149">
    <property type="entry name" value="DUF397"/>
    <property type="match status" value="1"/>
</dbReference>
<organism evidence="2 3">
    <name type="scientific">Streptomyces griseochromogenes</name>
    <dbReference type="NCBI Taxonomy" id="68214"/>
    <lineage>
        <taxon>Bacteria</taxon>
        <taxon>Bacillati</taxon>
        <taxon>Actinomycetota</taxon>
        <taxon>Actinomycetes</taxon>
        <taxon>Kitasatosporales</taxon>
        <taxon>Streptomycetaceae</taxon>
        <taxon>Streptomyces</taxon>
    </lineage>
</organism>
<dbReference type="Proteomes" id="UP001519309">
    <property type="component" value="Unassembled WGS sequence"/>
</dbReference>
<feature type="domain" description="DUF397" evidence="1">
    <location>
        <begin position="10"/>
        <end position="58"/>
    </location>
</feature>
<protein>
    <recommendedName>
        <fullName evidence="1">DUF397 domain-containing protein</fullName>
    </recommendedName>
</protein>
<comment type="caution">
    <text evidence="2">The sequence shown here is derived from an EMBL/GenBank/DDBJ whole genome shotgun (WGS) entry which is preliminary data.</text>
</comment>
<name>A0ABS4LN73_9ACTN</name>
<accession>A0ABS4LN73</accession>
<proteinExistence type="predicted"/>
<dbReference type="RefSeq" id="WP_208870512.1">
    <property type="nucleotide sequence ID" value="NZ_CP016279.1"/>
</dbReference>
<gene>
    <name evidence="2" type="ORF">J2Z21_001776</name>
</gene>
<sequence length="68" mass="7341">MGDGDLLALGWRKSSACDPYECVEVALTDGGVRVRASHRPDGHLIAFEAPAWEEFLRALCGRTLEGPA</sequence>
<reference evidence="2 3" key="1">
    <citation type="submission" date="2021-03" db="EMBL/GenBank/DDBJ databases">
        <title>Genomic Encyclopedia of Type Strains, Phase IV (KMG-IV): sequencing the most valuable type-strain genomes for metagenomic binning, comparative biology and taxonomic classification.</title>
        <authorList>
            <person name="Goeker M."/>
        </authorList>
    </citation>
    <scope>NUCLEOTIDE SEQUENCE [LARGE SCALE GENOMIC DNA]</scope>
    <source>
        <strain evidence="2 3">DSM 40499</strain>
    </source>
</reference>